<dbReference type="InterPro" id="IPR002656">
    <property type="entry name" value="Acyl_transf_3_dom"/>
</dbReference>
<sequence length="416" mass="45842">MQARILNSTTAGQSGSNEAEAAPRAPGRASERIVPELNGVRGIAILMVLLLHFGARPEGVPKILTGPFALGWSGVDLFFVLSGFLITGILLDTRWSTNYFSSFYARRALRIFPLYLIAVFAYFHLVLPLAHSRGLWLTSDSSAELWYWLYSANWLGPLGKDNSGLNHLWSLAIEEQYYLVWPAVVFLVKRERMWAVCLGVMTLSFALRIAFVPFNASHPGVLYGFTPFRLEPLALGGLTALAVRNEAWRAKVKRRLGQIAAGGAALLLAVLAITRNPSHDTALMGTAGFTAFGILYACLVFHAYVESGSSSWISTQLRRPFLMSLGMYSYAAYVFHFPISNLQNSLLMELAVPLPVEGKVLLWGASKALGVAVTYGIALLSWHLIEKHFLRLKRHFPAMAPVKGSGVQERRAELAS</sequence>
<keyword evidence="2" id="KW-1133">Transmembrane helix</keyword>
<dbReference type="GO" id="GO:0000271">
    <property type="term" value="P:polysaccharide biosynthetic process"/>
    <property type="evidence" value="ECO:0007669"/>
    <property type="project" value="TreeGrafter"/>
</dbReference>
<evidence type="ECO:0000313" key="5">
    <source>
        <dbReference type="Proteomes" id="UP000593892"/>
    </source>
</evidence>
<evidence type="ECO:0000313" key="4">
    <source>
        <dbReference type="EMBL" id="QOY85104.1"/>
    </source>
</evidence>
<dbReference type="GO" id="GO:0016747">
    <property type="term" value="F:acyltransferase activity, transferring groups other than amino-acyl groups"/>
    <property type="evidence" value="ECO:0007669"/>
    <property type="project" value="InterPro"/>
</dbReference>
<protein>
    <submittedName>
        <fullName evidence="4">Acyltransferase</fullName>
    </submittedName>
</protein>
<keyword evidence="2" id="KW-0472">Membrane</keyword>
<feature type="compositionally biased region" description="Polar residues" evidence="1">
    <location>
        <begin position="1"/>
        <end position="17"/>
    </location>
</feature>
<feature type="transmembrane region" description="Helical" evidence="2">
    <location>
        <begin position="195"/>
        <end position="214"/>
    </location>
</feature>
<dbReference type="Proteomes" id="UP000593892">
    <property type="component" value="Chromosome"/>
</dbReference>
<feature type="transmembrane region" description="Helical" evidence="2">
    <location>
        <begin position="321"/>
        <end position="340"/>
    </location>
</feature>
<name>A0A7S7SHM0_PALFE</name>
<feature type="domain" description="Acyltransferase 3" evidence="3">
    <location>
        <begin position="35"/>
        <end position="375"/>
    </location>
</feature>
<feature type="transmembrane region" description="Helical" evidence="2">
    <location>
        <begin position="360"/>
        <end position="385"/>
    </location>
</feature>
<feature type="transmembrane region" description="Helical" evidence="2">
    <location>
        <begin position="255"/>
        <end position="275"/>
    </location>
</feature>
<dbReference type="KEGG" id="pfer:IRI77_19915"/>
<dbReference type="AlphaFoldDB" id="A0A7S7SHM0"/>
<dbReference type="PANTHER" id="PTHR23028">
    <property type="entry name" value="ACETYLTRANSFERASE"/>
    <property type="match status" value="1"/>
</dbReference>
<dbReference type="RefSeq" id="WP_194446774.1">
    <property type="nucleotide sequence ID" value="NZ_CP063849.1"/>
</dbReference>
<reference evidence="4 5" key="1">
    <citation type="submission" date="2020-10" db="EMBL/GenBank/DDBJ databases">
        <title>Complete genome sequence of Paludibaculum fermentans P105T, a facultatively anaerobic acidobacterium capable of dissimilatory Fe(III) reduction.</title>
        <authorList>
            <person name="Dedysh S.N."/>
            <person name="Beletsky A.V."/>
            <person name="Kulichevskaya I.S."/>
            <person name="Mardanov A.V."/>
            <person name="Ravin N.V."/>
        </authorList>
    </citation>
    <scope>NUCLEOTIDE SEQUENCE [LARGE SCALE GENOMIC DNA]</scope>
    <source>
        <strain evidence="4 5">P105</strain>
    </source>
</reference>
<feature type="compositionally biased region" description="Low complexity" evidence="1">
    <location>
        <begin position="18"/>
        <end position="27"/>
    </location>
</feature>
<accession>A0A7S7SHM0</accession>
<feature type="transmembrane region" description="Helical" evidence="2">
    <location>
        <begin position="67"/>
        <end position="91"/>
    </location>
</feature>
<evidence type="ECO:0000256" key="1">
    <source>
        <dbReference type="SAM" id="MobiDB-lite"/>
    </source>
</evidence>
<keyword evidence="4" id="KW-0808">Transferase</keyword>
<feature type="transmembrane region" description="Helical" evidence="2">
    <location>
        <begin position="220"/>
        <end position="243"/>
    </location>
</feature>
<dbReference type="PANTHER" id="PTHR23028:SF53">
    <property type="entry name" value="ACYL_TRANSF_3 DOMAIN-CONTAINING PROTEIN"/>
    <property type="match status" value="1"/>
</dbReference>
<dbReference type="Pfam" id="PF01757">
    <property type="entry name" value="Acyl_transf_3"/>
    <property type="match status" value="1"/>
</dbReference>
<feature type="transmembrane region" description="Helical" evidence="2">
    <location>
        <begin position="38"/>
        <end position="55"/>
    </location>
</feature>
<organism evidence="4 5">
    <name type="scientific">Paludibaculum fermentans</name>
    <dbReference type="NCBI Taxonomy" id="1473598"/>
    <lineage>
        <taxon>Bacteria</taxon>
        <taxon>Pseudomonadati</taxon>
        <taxon>Acidobacteriota</taxon>
        <taxon>Terriglobia</taxon>
        <taxon>Bryobacterales</taxon>
        <taxon>Bryobacteraceae</taxon>
        <taxon>Paludibaculum</taxon>
    </lineage>
</organism>
<dbReference type="EMBL" id="CP063849">
    <property type="protein sequence ID" value="QOY85104.1"/>
    <property type="molecule type" value="Genomic_DNA"/>
</dbReference>
<keyword evidence="5" id="KW-1185">Reference proteome</keyword>
<evidence type="ECO:0000256" key="2">
    <source>
        <dbReference type="SAM" id="Phobius"/>
    </source>
</evidence>
<feature type="transmembrane region" description="Helical" evidence="2">
    <location>
        <begin position="112"/>
        <end position="130"/>
    </location>
</feature>
<feature type="transmembrane region" description="Helical" evidence="2">
    <location>
        <begin position="281"/>
        <end position="301"/>
    </location>
</feature>
<feature type="region of interest" description="Disordered" evidence="1">
    <location>
        <begin position="1"/>
        <end position="27"/>
    </location>
</feature>
<dbReference type="InterPro" id="IPR050879">
    <property type="entry name" value="Acyltransferase_3"/>
</dbReference>
<feature type="transmembrane region" description="Helical" evidence="2">
    <location>
        <begin position="168"/>
        <end position="188"/>
    </location>
</feature>
<proteinExistence type="predicted"/>
<dbReference type="GO" id="GO:0016020">
    <property type="term" value="C:membrane"/>
    <property type="evidence" value="ECO:0007669"/>
    <property type="project" value="TreeGrafter"/>
</dbReference>
<evidence type="ECO:0000259" key="3">
    <source>
        <dbReference type="Pfam" id="PF01757"/>
    </source>
</evidence>
<gene>
    <name evidence="4" type="ORF">IRI77_19915</name>
</gene>
<keyword evidence="4" id="KW-0012">Acyltransferase</keyword>
<keyword evidence="2" id="KW-0812">Transmembrane</keyword>